<dbReference type="AlphaFoldDB" id="A0A9W7AMV3"/>
<evidence type="ECO:0000313" key="3">
    <source>
        <dbReference type="Proteomes" id="UP001162640"/>
    </source>
</evidence>
<sequence>MRSQQRITDVIDLKRVVVKRDREVTELKAKISEMEIAMLKKEIAEVSSCLLSDAKITTLEVILKSNVAQTKFEAFQSEVKVLQTEAKAKEIEINSLKESAALKSNVKVLQTEVKAKGIEINALKESAALKSNVKAAQSEIKAFKSDHQVENEKRRAGSNEEHTMRFGPAIFSL</sequence>
<name>A0A9W7AMV3_9STRA</name>
<comment type="caution">
    <text evidence="2">The sequence shown here is derived from an EMBL/GenBank/DDBJ whole genome shotgun (WGS) entry which is preliminary data.</text>
</comment>
<organism evidence="2 3">
    <name type="scientific">Triparma laevis f. inornata</name>
    <dbReference type="NCBI Taxonomy" id="1714386"/>
    <lineage>
        <taxon>Eukaryota</taxon>
        <taxon>Sar</taxon>
        <taxon>Stramenopiles</taxon>
        <taxon>Ochrophyta</taxon>
        <taxon>Bolidophyceae</taxon>
        <taxon>Parmales</taxon>
        <taxon>Triparmaceae</taxon>
        <taxon>Triparma</taxon>
    </lineage>
</organism>
<gene>
    <name evidence="2" type="ORF">TL16_g06187</name>
</gene>
<evidence type="ECO:0000313" key="2">
    <source>
        <dbReference type="EMBL" id="GMH73426.1"/>
    </source>
</evidence>
<feature type="coiled-coil region" evidence="1">
    <location>
        <begin position="72"/>
        <end position="99"/>
    </location>
</feature>
<dbReference type="Proteomes" id="UP001162640">
    <property type="component" value="Unassembled WGS sequence"/>
</dbReference>
<evidence type="ECO:0000256" key="1">
    <source>
        <dbReference type="SAM" id="Coils"/>
    </source>
</evidence>
<accession>A0A9W7AMV3</accession>
<keyword evidence="1" id="KW-0175">Coiled coil</keyword>
<protein>
    <submittedName>
        <fullName evidence="2">Uncharacterized protein</fullName>
    </submittedName>
</protein>
<reference evidence="3" key="1">
    <citation type="journal article" date="2023" name="Commun. Biol.">
        <title>Genome analysis of Parmales, the sister group of diatoms, reveals the evolutionary specialization of diatoms from phago-mixotrophs to photoautotrophs.</title>
        <authorList>
            <person name="Ban H."/>
            <person name="Sato S."/>
            <person name="Yoshikawa S."/>
            <person name="Yamada K."/>
            <person name="Nakamura Y."/>
            <person name="Ichinomiya M."/>
            <person name="Sato N."/>
            <person name="Blanc-Mathieu R."/>
            <person name="Endo H."/>
            <person name="Kuwata A."/>
            <person name="Ogata H."/>
        </authorList>
    </citation>
    <scope>NUCLEOTIDE SEQUENCE [LARGE SCALE GENOMIC DNA]</scope>
</reference>
<proteinExistence type="predicted"/>
<dbReference type="EMBL" id="BLQM01000185">
    <property type="protein sequence ID" value="GMH73426.1"/>
    <property type="molecule type" value="Genomic_DNA"/>
</dbReference>